<keyword evidence="2" id="KW-0238">DNA-binding</keyword>
<proteinExistence type="predicted"/>
<dbReference type="SUPFAM" id="SSF46689">
    <property type="entry name" value="Homeodomain-like"/>
    <property type="match status" value="2"/>
</dbReference>
<dbReference type="SUPFAM" id="SSF51215">
    <property type="entry name" value="Regulatory protein AraC"/>
    <property type="match status" value="1"/>
</dbReference>
<dbReference type="PANTHER" id="PTHR46796">
    <property type="entry name" value="HTH-TYPE TRANSCRIPTIONAL ACTIVATOR RHAS-RELATED"/>
    <property type="match status" value="1"/>
</dbReference>
<dbReference type="Gene3D" id="1.10.10.60">
    <property type="entry name" value="Homeodomain-like"/>
    <property type="match status" value="1"/>
</dbReference>
<comment type="caution">
    <text evidence="6">The sequence shown here is derived from an EMBL/GenBank/DDBJ whole genome shotgun (WGS) entry which is preliminary data.</text>
</comment>
<keyword evidence="7" id="KW-1185">Reference proteome</keyword>
<evidence type="ECO:0000313" key="7">
    <source>
        <dbReference type="Proteomes" id="UP001195724"/>
    </source>
</evidence>
<keyword evidence="3" id="KW-0010">Activator</keyword>
<protein>
    <submittedName>
        <fullName evidence="6">AraC-like DNA-binding protein</fullName>
    </submittedName>
</protein>
<evidence type="ECO:0000256" key="4">
    <source>
        <dbReference type="ARBA" id="ARBA00023163"/>
    </source>
</evidence>
<keyword evidence="4" id="KW-0804">Transcription</keyword>
<dbReference type="InterPro" id="IPR018060">
    <property type="entry name" value="HTH_AraC"/>
</dbReference>
<dbReference type="PROSITE" id="PS01124">
    <property type="entry name" value="HTH_ARAC_FAMILY_2"/>
    <property type="match status" value="1"/>
</dbReference>
<evidence type="ECO:0000256" key="1">
    <source>
        <dbReference type="ARBA" id="ARBA00023015"/>
    </source>
</evidence>
<dbReference type="InterPro" id="IPR018062">
    <property type="entry name" value="HTH_AraC-typ_CS"/>
</dbReference>
<keyword evidence="1" id="KW-0805">Transcription regulation</keyword>
<gene>
    <name evidence="6" type="ORF">JOE68_000181</name>
</gene>
<dbReference type="SMART" id="SM00342">
    <property type="entry name" value="HTH_ARAC"/>
    <property type="match status" value="1"/>
</dbReference>
<dbReference type="InterPro" id="IPR050204">
    <property type="entry name" value="AraC_XylS_family_regulators"/>
</dbReference>
<reference evidence="6 7" key="1">
    <citation type="submission" date="2021-01" db="EMBL/GenBank/DDBJ databases">
        <title>Sequencing the genomes of 1000 actinobacteria strains.</title>
        <authorList>
            <person name="Klenk H.-P."/>
        </authorList>
    </citation>
    <scope>NUCLEOTIDE SEQUENCE [LARGE SCALE GENOMIC DNA]</scope>
    <source>
        <strain evidence="6 7">DSM 44581</strain>
    </source>
</reference>
<organism evidence="6 7">
    <name type="scientific">Saccharothrix algeriensis</name>
    <dbReference type="NCBI Taxonomy" id="173560"/>
    <lineage>
        <taxon>Bacteria</taxon>
        <taxon>Bacillati</taxon>
        <taxon>Actinomycetota</taxon>
        <taxon>Actinomycetes</taxon>
        <taxon>Pseudonocardiales</taxon>
        <taxon>Pseudonocardiaceae</taxon>
        <taxon>Saccharothrix</taxon>
    </lineage>
</organism>
<evidence type="ECO:0000313" key="6">
    <source>
        <dbReference type="EMBL" id="MBM7809316.1"/>
    </source>
</evidence>
<name>A0ABS2RZA5_9PSEU</name>
<evidence type="ECO:0000256" key="2">
    <source>
        <dbReference type="ARBA" id="ARBA00023125"/>
    </source>
</evidence>
<dbReference type="InterPro" id="IPR009057">
    <property type="entry name" value="Homeodomain-like_sf"/>
</dbReference>
<dbReference type="EMBL" id="JAFBCL010000001">
    <property type="protein sequence ID" value="MBM7809316.1"/>
    <property type="molecule type" value="Genomic_DNA"/>
</dbReference>
<dbReference type="PANTHER" id="PTHR46796:SF2">
    <property type="entry name" value="TRANSCRIPTIONAL REGULATORY PROTEIN"/>
    <property type="match status" value="1"/>
</dbReference>
<dbReference type="InterPro" id="IPR003313">
    <property type="entry name" value="AraC-bd"/>
</dbReference>
<evidence type="ECO:0000259" key="5">
    <source>
        <dbReference type="PROSITE" id="PS01124"/>
    </source>
</evidence>
<dbReference type="InterPro" id="IPR037923">
    <property type="entry name" value="HTH-like"/>
</dbReference>
<dbReference type="Proteomes" id="UP001195724">
    <property type="component" value="Unassembled WGS sequence"/>
</dbReference>
<feature type="domain" description="HTH araC/xylS-type" evidence="5">
    <location>
        <begin position="189"/>
        <end position="286"/>
    </location>
</feature>
<accession>A0ABS2RZA5</accession>
<dbReference type="Pfam" id="PF02311">
    <property type="entry name" value="AraC_binding"/>
    <property type="match status" value="1"/>
</dbReference>
<dbReference type="RefSeq" id="WP_307819407.1">
    <property type="nucleotide sequence ID" value="NZ_JAFBCL010000001.1"/>
</dbReference>
<sequence>MRTGAGRGGVWTPSRALTDDRPGQRLRFGGGAVGIERMEAALEGAAFSPHRHDTYAIGITLSGVQTFRYRGAARHCLPGEWHVLHPDEVHDGAAGTEDGFGYRILYLDPALVQDALGGRPLPFVADPVIRSPRVGRAVAGWLAHIDDALDDAEAAEVATAVADLLARHSADGPTRGAAGRRAIDLDAVRRVRALLLDDVTTRHPVAELERVAGLDRWAIARQFRAAFGTSPTRFRTMRQLDLARRLMRAGRPLGEVAVAAGFADQSHLTRMFKRAYGLTPAAWVAAVRAETGR</sequence>
<dbReference type="Pfam" id="PF12833">
    <property type="entry name" value="HTH_18"/>
    <property type="match status" value="1"/>
</dbReference>
<dbReference type="PROSITE" id="PS00041">
    <property type="entry name" value="HTH_ARAC_FAMILY_1"/>
    <property type="match status" value="1"/>
</dbReference>
<evidence type="ECO:0000256" key="3">
    <source>
        <dbReference type="ARBA" id="ARBA00023159"/>
    </source>
</evidence>